<comment type="caution">
    <text evidence="1">The sequence shown here is derived from an EMBL/GenBank/DDBJ whole genome shotgun (WGS) entry which is preliminary data.</text>
</comment>
<name>A0A0F9H6G8_9ZZZZ</name>
<dbReference type="AlphaFoldDB" id="A0A0F9H6G8"/>
<dbReference type="EMBL" id="LAZR01025777">
    <property type="protein sequence ID" value="KKL70832.1"/>
    <property type="molecule type" value="Genomic_DNA"/>
</dbReference>
<accession>A0A0F9H6G8</accession>
<evidence type="ECO:0000313" key="1">
    <source>
        <dbReference type="EMBL" id="KKL70832.1"/>
    </source>
</evidence>
<proteinExistence type="predicted"/>
<sequence length="60" mass="7030">MSGLPDNWHEMTADERVVWILKSLSPELASEFDEMLREKHEDDPAIHTVYMCAICLRRRG</sequence>
<reference evidence="1" key="1">
    <citation type="journal article" date="2015" name="Nature">
        <title>Complex archaea that bridge the gap between prokaryotes and eukaryotes.</title>
        <authorList>
            <person name="Spang A."/>
            <person name="Saw J.H."/>
            <person name="Jorgensen S.L."/>
            <person name="Zaremba-Niedzwiedzka K."/>
            <person name="Martijn J."/>
            <person name="Lind A.E."/>
            <person name="van Eijk R."/>
            <person name="Schleper C."/>
            <person name="Guy L."/>
            <person name="Ettema T.J."/>
        </authorList>
    </citation>
    <scope>NUCLEOTIDE SEQUENCE</scope>
</reference>
<organism evidence="1">
    <name type="scientific">marine sediment metagenome</name>
    <dbReference type="NCBI Taxonomy" id="412755"/>
    <lineage>
        <taxon>unclassified sequences</taxon>
        <taxon>metagenomes</taxon>
        <taxon>ecological metagenomes</taxon>
    </lineage>
</organism>
<gene>
    <name evidence="1" type="ORF">LCGC14_2100950</name>
</gene>
<protein>
    <submittedName>
        <fullName evidence="1">Uncharacterized protein</fullName>
    </submittedName>
</protein>